<dbReference type="InterPro" id="IPR011047">
    <property type="entry name" value="Quinoprotein_ADH-like_sf"/>
</dbReference>
<keyword evidence="1" id="KW-0812">Transmembrane</keyword>
<dbReference type="PANTHER" id="PTHR34220:SF7">
    <property type="entry name" value="SENSOR HISTIDINE KINASE YPDA"/>
    <property type="match status" value="1"/>
</dbReference>
<evidence type="ECO:0000259" key="3">
    <source>
        <dbReference type="Pfam" id="PF07495"/>
    </source>
</evidence>
<sequence>MQKNNLTNLTVKYSKHIYYHCRMLRRIITLHITIIFLISLSPCLSQASSRYQSSFTLNDGLPSNNVHQIFCDSRNIVWLATDAGFFEFDGGKIIIRKELEHLYGERILSVCEDYDKNLWIVADNIGLCCFDGHSIKTYSHKDLGIKKGIQTVIFSSEYNNLVIGTTEGIFRISIKNKEKLLLTPFDTKETTHITRFIEDNNQFLAISKEAKKIFKCNFTTNQAKLLDRDDYLPLIEFNQFHTAQLLNELALKNEAFKIRNIEYDDIECEIIQKKQVTNETFYLIRYFIADVEYRKVLRVSEQEVEDFSQSNNIEDVFVQSIFIDDDESNIWLGTKNNGILHFQNSIFQYFNASYFNLDELAISDIATDDKGYIYIATKNEIIYFRENQIQKRISTSELCTIKDGRHSTVCEDKIQIFDIFNDGHSKLWLATNMGFYTLDLNNNSIKFIGISPAEKFVFTSEGQLCCLWKNEFSVFAGKNFQQKTFSYQISKSIKVDVSKIVSHNSEVWFATKQLGLFRFKSNEVKQFNKNNSDIHNVINDLLILPDGNMVAGGNNGSIYKLRYQNDKLNLIGVIDQDLGLSGNTIQGFQYLDDGSLWCGTNKGVYRFDYQSWKSDSAITYQFWNQTKGYYDRSGKKSVVDKDQNIWVQTNKQLLKITPSFIDDIQTSYCSIRLKKLQVYNKNWYPDSSKINVWTKEITGPIHLSDNQNYLTFSFGFQNCLNPGESIFRYQLKEFDTEWSDWSTNTQAVYSNLPSGDYILNIQGKHLNKANIIPFSIHVSVAYPWWKKPWFYAITFAALVALIIAVMRIYTHKIRKEEEERNKIGTSILGLKMKTLQNQLDPHFIFNALNSIQGYILEQETENALDYLSDFSTVLRKNIDNADKDYITLSDEIAYLKHYVKLEQMRFMDRFIFEIVLSKEINPYNYSIPPMLIQPFIESAIRFGLSDCKGDGLILITFDLEDNNYIRCTIEDNGIGRSKSKEFDAESRKSSHEKTMQIVQERISLLNKMNNNTFKYDYKVFDLFDESQKPIGTKVEIGLPFRKTENERI</sequence>
<dbReference type="SUPFAM" id="SSF50998">
    <property type="entry name" value="Quinoprotein alcohol dehydrogenase-like"/>
    <property type="match status" value="1"/>
</dbReference>
<protein>
    <submittedName>
        <fullName evidence="4">Two component regulator with propeller domain</fullName>
    </submittedName>
</protein>
<dbReference type="Proteomes" id="UP000293562">
    <property type="component" value="Unassembled WGS sequence"/>
</dbReference>
<keyword evidence="1" id="KW-0472">Membrane</keyword>
<dbReference type="Gene3D" id="2.130.10.10">
    <property type="entry name" value="YVTN repeat-like/Quinoprotein amine dehydrogenase"/>
    <property type="match status" value="2"/>
</dbReference>
<dbReference type="Pfam" id="PF07495">
    <property type="entry name" value="Y_Y_Y"/>
    <property type="match status" value="1"/>
</dbReference>
<dbReference type="EMBL" id="SHKN01000001">
    <property type="protein sequence ID" value="RZT96675.1"/>
    <property type="molecule type" value="Genomic_DNA"/>
</dbReference>
<dbReference type="InterPro" id="IPR011110">
    <property type="entry name" value="Reg_prop"/>
</dbReference>
<proteinExistence type="predicted"/>
<gene>
    <name evidence="4" type="ORF">EV201_1318</name>
</gene>
<feature type="domain" description="Two component regulator three Y" evidence="3">
    <location>
        <begin position="721"/>
        <end position="769"/>
    </location>
</feature>
<dbReference type="PANTHER" id="PTHR34220">
    <property type="entry name" value="SENSOR HISTIDINE KINASE YPDA"/>
    <property type="match status" value="1"/>
</dbReference>
<dbReference type="InterPro" id="IPR036890">
    <property type="entry name" value="HATPase_C_sf"/>
</dbReference>
<evidence type="ECO:0000256" key="1">
    <source>
        <dbReference type="SAM" id="Phobius"/>
    </source>
</evidence>
<dbReference type="Pfam" id="PF06580">
    <property type="entry name" value="His_kinase"/>
    <property type="match status" value="1"/>
</dbReference>
<dbReference type="SUPFAM" id="SSF82171">
    <property type="entry name" value="DPP6 N-terminal domain-like"/>
    <property type="match status" value="1"/>
</dbReference>
<organism evidence="4 5">
    <name type="scientific">Ancylomarina subtilis</name>
    <dbReference type="NCBI Taxonomy" id="1639035"/>
    <lineage>
        <taxon>Bacteria</taxon>
        <taxon>Pseudomonadati</taxon>
        <taxon>Bacteroidota</taxon>
        <taxon>Bacteroidia</taxon>
        <taxon>Marinilabiliales</taxon>
        <taxon>Marinifilaceae</taxon>
        <taxon>Ancylomarina</taxon>
    </lineage>
</organism>
<evidence type="ECO:0000313" key="4">
    <source>
        <dbReference type="EMBL" id="RZT96675.1"/>
    </source>
</evidence>
<reference evidence="4 5" key="1">
    <citation type="submission" date="2019-02" db="EMBL/GenBank/DDBJ databases">
        <title>Genomic Encyclopedia of Type Strains, Phase IV (KMG-IV): sequencing the most valuable type-strain genomes for metagenomic binning, comparative biology and taxonomic classification.</title>
        <authorList>
            <person name="Goeker M."/>
        </authorList>
    </citation>
    <scope>NUCLEOTIDE SEQUENCE [LARGE SCALE GENOMIC DNA]</scope>
    <source>
        <strain evidence="4 5">DSM 28825</strain>
    </source>
</reference>
<dbReference type="OrthoDB" id="908907at2"/>
<evidence type="ECO:0000313" key="5">
    <source>
        <dbReference type="Proteomes" id="UP000293562"/>
    </source>
</evidence>
<dbReference type="InterPro" id="IPR050640">
    <property type="entry name" value="Bact_2-comp_sensor_kinase"/>
</dbReference>
<dbReference type="GO" id="GO:0016020">
    <property type="term" value="C:membrane"/>
    <property type="evidence" value="ECO:0007669"/>
    <property type="project" value="InterPro"/>
</dbReference>
<dbReference type="Gene3D" id="3.30.565.10">
    <property type="entry name" value="Histidine kinase-like ATPase, C-terminal domain"/>
    <property type="match status" value="1"/>
</dbReference>
<dbReference type="InterPro" id="IPR015943">
    <property type="entry name" value="WD40/YVTN_repeat-like_dom_sf"/>
</dbReference>
<dbReference type="Pfam" id="PF07494">
    <property type="entry name" value="Reg_prop"/>
    <property type="match status" value="1"/>
</dbReference>
<comment type="caution">
    <text evidence="4">The sequence shown here is derived from an EMBL/GenBank/DDBJ whole genome shotgun (WGS) entry which is preliminary data.</text>
</comment>
<dbReference type="InterPro" id="IPR011123">
    <property type="entry name" value="Y_Y_Y"/>
</dbReference>
<dbReference type="Gene3D" id="2.60.40.10">
    <property type="entry name" value="Immunoglobulins"/>
    <property type="match status" value="1"/>
</dbReference>
<accession>A0A4V2FT44</accession>
<keyword evidence="5" id="KW-1185">Reference proteome</keyword>
<dbReference type="InterPro" id="IPR013783">
    <property type="entry name" value="Ig-like_fold"/>
</dbReference>
<dbReference type="AlphaFoldDB" id="A0A4V2FT44"/>
<name>A0A4V2FT44_9BACT</name>
<evidence type="ECO:0000259" key="2">
    <source>
        <dbReference type="Pfam" id="PF06580"/>
    </source>
</evidence>
<dbReference type="InterPro" id="IPR010559">
    <property type="entry name" value="Sig_transdc_His_kin_internal"/>
</dbReference>
<feature type="transmembrane region" description="Helical" evidence="1">
    <location>
        <begin position="789"/>
        <end position="810"/>
    </location>
</feature>
<dbReference type="GO" id="GO:0000155">
    <property type="term" value="F:phosphorelay sensor kinase activity"/>
    <property type="evidence" value="ECO:0007669"/>
    <property type="project" value="InterPro"/>
</dbReference>
<keyword evidence="1" id="KW-1133">Transmembrane helix</keyword>
<feature type="domain" description="Signal transduction histidine kinase internal region" evidence="2">
    <location>
        <begin position="831"/>
        <end position="910"/>
    </location>
</feature>
<dbReference type="SUPFAM" id="SSF55874">
    <property type="entry name" value="ATPase domain of HSP90 chaperone/DNA topoisomerase II/histidine kinase"/>
    <property type="match status" value="1"/>
</dbReference>